<feature type="region of interest" description="Disordered" evidence="1">
    <location>
        <begin position="144"/>
        <end position="171"/>
    </location>
</feature>
<keyword evidence="3" id="KW-1185">Reference proteome</keyword>
<name>A0AAV1CI74_OLDCO</name>
<evidence type="ECO:0000256" key="1">
    <source>
        <dbReference type="SAM" id="MobiDB-lite"/>
    </source>
</evidence>
<gene>
    <name evidence="2" type="ORF">OLC1_LOCUS5534</name>
</gene>
<reference evidence="2" key="1">
    <citation type="submission" date="2023-03" db="EMBL/GenBank/DDBJ databases">
        <authorList>
            <person name="Julca I."/>
        </authorList>
    </citation>
    <scope>NUCLEOTIDE SEQUENCE</scope>
</reference>
<dbReference type="Proteomes" id="UP001161247">
    <property type="component" value="Chromosome 2"/>
</dbReference>
<dbReference type="AlphaFoldDB" id="A0AAV1CI74"/>
<accession>A0AAV1CI74</accession>
<feature type="compositionally biased region" description="Polar residues" evidence="1">
    <location>
        <begin position="8"/>
        <end position="18"/>
    </location>
</feature>
<organism evidence="2 3">
    <name type="scientific">Oldenlandia corymbosa var. corymbosa</name>
    <dbReference type="NCBI Taxonomy" id="529605"/>
    <lineage>
        <taxon>Eukaryota</taxon>
        <taxon>Viridiplantae</taxon>
        <taxon>Streptophyta</taxon>
        <taxon>Embryophyta</taxon>
        <taxon>Tracheophyta</taxon>
        <taxon>Spermatophyta</taxon>
        <taxon>Magnoliopsida</taxon>
        <taxon>eudicotyledons</taxon>
        <taxon>Gunneridae</taxon>
        <taxon>Pentapetalae</taxon>
        <taxon>asterids</taxon>
        <taxon>lamiids</taxon>
        <taxon>Gentianales</taxon>
        <taxon>Rubiaceae</taxon>
        <taxon>Rubioideae</taxon>
        <taxon>Spermacoceae</taxon>
        <taxon>Hedyotis-Oldenlandia complex</taxon>
        <taxon>Oldenlandia</taxon>
    </lineage>
</organism>
<feature type="region of interest" description="Disordered" evidence="1">
    <location>
        <begin position="1"/>
        <end position="20"/>
    </location>
</feature>
<dbReference type="EMBL" id="OX459119">
    <property type="protein sequence ID" value="CAI9094348.1"/>
    <property type="molecule type" value="Genomic_DNA"/>
</dbReference>
<proteinExistence type="predicted"/>
<evidence type="ECO:0000313" key="2">
    <source>
        <dbReference type="EMBL" id="CAI9094348.1"/>
    </source>
</evidence>
<evidence type="ECO:0000313" key="3">
    <source>
        <dbReference type="Proteomes" id="UP001161247"/>
    </source>
</evidence>
<sequence length="171" mass="18951">MPLKENSELLNESSQTLVSHPATSVVATSVAATNKFAILDTIQEEEGKILKDVILEDVMDDTEVSKTSGMKLLVTQEVGSEASQQEGLPPSDLLRQEEETQSLLRLDCDVPLIVGMFHDDAEIGKRTERLDVFNGDHACWSESNADKVHDQETTQGEVSESQKELINQRLR</sequence>
<protein>
    <submittedName>
        <fullName evidence="2">OLC1v1030073C1</fullName>
    </submittedName>
</protein>